<evidence type="ECO:0000313" key="3">
    <source>
        <dbReference type="Proteomes" id="UP000772434"/>
    </source>
</evidence>
<gene>
    <name evidence="2" type="ORF">BDP27DRAFT_1423350</name>
</gene>
<accession>A0A9P5PP51</accession>
<dbReference type="EMBL" id="JADNRY010000080">
    <property type="protein sequence ID" value="KAF9066913.1"/>
    <property type="molecule type" value="Genomic_DNA"/>
</dbReference>
<sequence>MLCLLVATYILVTLYLFANLAINMVFLKVSLQDEVIFPVLKVQAAQQTVSLQFLEVGAQISNWTSSLIVSLQNHKLLLAFSGSDLALTNLNLLQLLIGDVTIKWRAWAVSMPSSLAEKLFLDFFCLESSAGLSSVNFADTSIDNDQGFQTTGQSILLDWAFFALSLTVNIALTLLIAYQMWRAMQRLRLSI</sequence>
<protein>
    <submittedName>
        <fullName evidence="2">Uncharacterized protein</fullName>
    </submittedName>
</protein>
<keyword evidence="3" id="KW-1185">Reference proteome</keyword>
<name>A0A9P5PP51_9AGAR</name>
<dbReference type="Proteomes" id="UP000772434">
    <property type="component" value="Unassembled WGS sequence"/>
</dbReference>
<organism evidence="2 3">
    <name type="scientific">Rhodocollybia butyracea</name>
    <dbReference type="NCBI Taxonomy" id="206335"/>
    <lineage>
        <taxon>Eukaryota</taxon>
        <taxon>Fungi</taxon>
        <taxon>Dikarya</taxon>
        <taxon>Basidiomycota</taxon>
        <taxon>Agaricomycotina</taxon>
        <taxon>Agaricomycetes</taxon>
        <taxon>Agaricomycetidae</taxon>
        <taxon>Agaricales</taxon>
        <taxon>Marasmiineae</taxon>
        <taxon>Omphalotaceae</taxon>
        <taxon>Rhodocollybia</taxon>
    </lineage>
</organism>
<evidence type="ECO:0000256" key="1">
    <source>
        <dbReference type="SAM" id="Phobius"/>
    </source>
</evidence>
<comment type="caution">
    <text evidence="2">The sequence shown here is derived from an EMBL/GenBank/DDBJ whole genome shotgun (WGS) entry which is preliminary data.</text>
</comment>
<keyword evidence="1" id="KW-0812">Transmembrane</keyword>
<reference evidence="2" key="1">
    <citation type="submission" date="2020-11" db="EMBL/GenBank/DDBJ databases">
        <authorList>
            <consortium name="DOE Joint Genome Institute"/>
            <person name="Ahrendt S."/>
            <person name="Riley R."/>
            <person name="Andreopoulos W."/>
            <person name="Labutti K."/>
            <person name="Pangilinan J."/>
            <person name="Ruiz-Duenas F.J."/>
            <person name="Barrasa J.M."/>
            <person name="Sanchez-Garcia M."/>
            <person name="Camarero S."/>
            <person name="Miyauchi S."/>
            <person name="Serrano A."/>
            <person name="Linde D."/>
            <person name="Babiker R."/>
            <person name="Drula E."/>
            <person name="Ayuso-Fernandez I."/>
            <person name="Pacheco R."/>
            <person name="Padilla G."/>
            <person name="Ferreira P."/>
            <person name="Barriuso J."/>
            <person name="Kellner H."/>
            <person name="Castanera R."/>
            <person name="Alfaro M."/>
            <person name="Ramirez L."/>
            <person name="Pisabarro A.G."/>
            <person name="Kuo A."/>
            <person name="Tritt A."/>
            <person name="Lipzen A."/>
            <person name="He G."/>
            <person name="Yan M."/>
            <person name="Ng V."/>
            <person name="Cullen D."/>
            <person name="Martin F."/>
            <person name="Rosso M.-N."/>
            <person name="Henrissat B."/>
            <person name="Hibbett D."/>
            <person name="Martinez A.T."/>
            <person name="Grigoriev I.V."/>
        </authorList>
    </citation>
    <scope>NUCLEOTIDE SEQUENCE</scope>
    <source>
        <strain evidence="2">AH 40177</strain>
    </source>
</reference>
<feature type="transmembrane region" description="Helical" evidence="1">
    <location>
        <begin position="159"/>
        <end position="178"/>
    </location>
</feature>
<keyword evidence="1" id="KW-1133">Transmembrane helix</keyword>
<dbReference type="AlphaFoldDB" id="A0A9P5PP51"/>
<evidence type="ECO:0000313" key="2">
    <source>
        <dbReference type="EMBL" id="KAF9066913.1"/>
    </source>
</evidence>
<proteinExistence type="predicted"/>
<keyword evidence="1" id="KW-0472">Membrane</keyword>